<evidence type="ECO:0000313" key="2">
    <source>
        <dbReference type="EMBL" id="MDG5975562.1"/>
    </source>
</evidence>
<dbReference type="AlphaFoldDB" id="A0A9X4NQM8"/>
<dbReference type="SUPFAM" id="SSF88874">
    <property type="entry name" value="Receptor-binding domain of short tail fibre protein gp12"/>
    <property type="match status" value="1"/>
</dbReference>
<dbReference type="InterPro" id="IPR011083">
    <property type="entry name" value="Phage_tail_collar_dom"/>
</dbReference>
<accession>A0A9X4NQM8</accession>
<dbReference type="Proteomes" id="UP001152876">
    <property type="component" value="Unassembled WGS sequence"/>
</dbReference>
<gene>
    <name evidence="2" type="ORF">H010_09891</name>
</gene>
<reference evidence="2" key="1">
    <citation type="submission" date="2013-01" db="EMBL/GenBank/DDBJ databases">
        <title>Genome draft of Hydrogenophaga taeniospiralis 2K1.</title>
        <authorList>
            <person name="Gomila M."/>
            <person name="Lalucat J."/>
        </authorList>
    </citation>
    <scope>NUCLEOTIDE SEQUENCE</scope>
    <source>
        <strain evidence="2">CCUG 15921</strain>
    </source>
</reference>
<organism evidence="2 3">
    <name type="scientific">Hydrogenophaga taeniospiralis CCUG 15921</name>
    <dbReference type="NCBI Taxonomy" id="1281780"/>
    <lineage>
        <taxon>Bacteria</taxon>
        <taxon>Pseudomonadati</taxon>
        <taxon>Pseudomonadota</taxon>
        <taxon>Betaproteobacteria</taxon>
        <taxon>Burkholderiales</taxon>
        <taxon>Comamonadaceae</taxon>
        <taxon>Hydrogenophaga</taxon>
    </lineage>
</organism>
<dbReference type="RefSeq" id="WP_068171217.1">
    <property type="nucleotide sequence ID" value="NZ_AOGK01000007.1"/>
</dbReference>
<protein>
    <submittedName>
        <fullName evidence="2">Microcystin-dependent protein</fullName>
    </submittedName>
</protein>
<sequence>MSDFFIGQVMMTGFNFAPKFWAQCNGQLLPISQNQALFSLLGTQFGGNGTTNFALPDLRGRSPVGYASSVDPSWQPPAVQMGQTGGAENVTLLSTNLPAHTHTMAASTAAGDNRTPVNGLLATSTNSATAANLYAPSNGALVAMNTQSVATAGGNQPHPNLQPYTAINFCIALSGIFPSRD</sequence>
<feature type="domain" description="Phage tail collar" evidence="1">
    <location>
        <begin position="7"/>
        <end position="63"/>
    </location>
</feature>
<dbReference type="OrthoDB" id="9810174at2"/>
<name>A0A9X4NQM8_9BURK</name>
<comment type="caution">
    <text evidence="2">The sequence shown here is derived from an EMBL/GenBank/DDBJ whole genome shotgun (WGS) entry which is preliminary data.</text>
</comment>
<evidence type="ECO:0000313" key="3">
    <source>
        <dbReference type="Proteomes" id="UP001152876"/>
    </source>
</evidence>
<dbReference type="EMBL" id="AOGK01000007">
    <property type="protein sequence ID" value="MDG5975562.1"/>
    <property type="molecule type" value="Genomic_DNA"/>
</dbReference>
<dbReference type="Gene3D" id="3.90.1340.10">
    <property type="entry name" value="Phage tail collar domain"/>
    <property type="match status" value="1"/>
</dbReference>
<evidence type="ECO:0000259" key="1">
    <source>
        <dbReference type="Pfam" id="PF07484"/>
    </source>
</evidence>
<proteinExistence type="predicted"/>
<dbReference type="Pfam" id="PF07484">
    <property type="entry name" value="Collar"/>
    <property type="match status" value="1"/>
</dbReference>
<keyword evidence="3" id="KW-1185">Reference proteome</keyword>
<dbReference type="InterPro" id="IPR037053">
    <property type="entry name" value="Phage_tail_collar_dom_sf"/>
</dbReference>